<dbReference type="Proteomes" id="UP000291286">
    <property type="component" value="Unassembled WGS sequence"/>
</dbReference>
<evidence type="ECO:0000313" key="1">
    <source>
        <dbReference type="EMBL" id="TAA27284.1"/>
    </source>
</evidence>
<dbReference type="AlphaFoldDB" id="A0A4Q8LE28"/>
<accession>A0A4Q9TDF9</accession>
<evidence type="ECO:0000313" key="2">
    <source>
        <dbReference type="Proteomes" id="UP000291286"/>
    </source>
</evidence>
<dbReference type="EMBL" id="SHMB01000006">
    <property type="protein sequence ID" value="TAA27284.1"/>
    <property type="molecule type" value="Genomic_DNA"/>
</dbReference>
<protein>
    <submittedName>
        <fullName evidence="1">Uncharacterized protein</fullName>
    </submittedName>
</protein>
<dbReference type="RefSeq" id="WP_130519852.1">
    <property type="nucleotide sequence ID" value="NZ_SHMA01000001.1"/>
</dbReference>
<name>A0A4Q8LE28_9GAMM</name>
<proteinExistence type="predicted"/>
<gene>
    <name evidence="1" type="ORF">EA661_14170</name>
</gene>
<accession>A0A4Q8LE28</accession>
<organism evidence="1 2">
    <name type="scientific">Pseudoxanthomonas winnipegensis</name>
    <dbReference type="NCBI Taxonomy" id="2480810"/>
    <lineage>
        <taxon>Bacteria</taxon>
        <taxon>Pseudomonadati</taxon>
        <taxon>Pseudomonadota</taxon>
        <taxon>Gammaproteobacteria</taxon>
        <taxon>Lysobacterales</taxon>
        <taxon>Lysobacteraceae</taxon>
        <taxon>Pseudoxanthomonas</taxon>
    </lineage>
</organism>
<comment type="caution">
    <text evidence="1">The sequence shown here is derived from an EMBL/GenBank/DDBJ whole genome shotgun (WGS) entry which is preliminary data.</text>
</comment>
<reference evidence="1 2" key="1">
    <citation type="submission" date="2019-02" db="EMBL/GenBank/DDBJ databases">
        <title>WGS of Pseudoxanthomonas species novum from clinical isolates.</title>
        <authorList>
            <person name="Bernier A.-M."/>
            <person name="Bernard K."/>
            <person name="Vachon A."/>
        </authorList>
    </citation>
    <scope>NUCLEOTIDE SEQUENCE [LARGE SCALE GENOMIC DNA]</scope>
    <source>
        <strain evidence="1 2">NML171202</strain>
    </source>
</reference>
<sequence>MSRRALAIALLLCAPFALPRAHAAEATPIAKPDLAALIECRKEVPDFLALAPAVGDPLKAVALGWKPLPQVNQFMTEFQLAAPINVFGHATDRIAFAGDSIMAILDLPDPRPLAHQLELETGIDTPEKAIFGKQLRATTRTDPASGQTLIQAIILNVSNVASHPGKTLAGCSYNLDTEGPDPAPSAPAAQAQAH</sequence>